<dbReference type="InterPro" id="IPR001766">
    <property type="entry name" value="Fork_head_dom"/>
</dbReference>
<feature type="compositionally biased region" description="Basic and acidic residues" evidence="9">
    <location>
        <begin position="10"/>
        <end position="28"/>
    </location>
</feature>
<dbReference type="PROSITE" id="PS50039">
    <property type="entry name" value="FORK_HEAD_3"/>
    <property type="match status" value="1"/>
</dbReference>
<organism evidence="11 12">
    <name type="scientific">Clydaea vesicula</name>
    <dbReference type="NCBI Taxonomy" id="447962"/>
    <lineage>
        <taxon>Eukaryota</taxon>
        <taxon>Fungi</taxon>
        <taxon>Fungi incertae sedis</taxon>
        <taxon>Chytridiomycota</taxon>
        <taxon>Chytridiomycota incertae sedis</taxon>
        <taxon>Chytridiomycetes</taxon>
        <taxon>Lobulomycetales</taxon>
        <taxon>Lobulomycetaceae</taxon>
        <taxon>Clydaea</taxon>
    </lineage>
</organism>
<feature type="DNA-binding region" description="Fork-head" evidence="8">
    <location>
        <begin position="498"/>
        <end position="586"/>
    </location>
</feature>
<evidence type="ECO:0000256" key="2">
    <source>
        <dbReference type="ARBA" id="ARBA00004718"/>
    </source>
</evidence>
<dbReference type="GO" id="GO:0019948">
    <property type="term" value="F:SUMO activating enzyme activity"/>
    <property type="evidence" value="ECO:0007669"/>
    <property type="project" value="TreeGrafter"/>
</dbReference>
<feature type="compositionally biased region" description="Polar residues" evidence="9">
    <location>
        <begin position="722"/>
        <end position="732"/>
    </location>
</feature>
<reference evidence="11" key="1">
    <citation type="submission" date="2020-05" db="EMBL/GenBank/DDBJ databases">
        <title>Phylogenomic resolution of chytrid fungi.</title>
        <authorList>
            <person name="Stajich J.E."/>
            <person name="Amses K."/>
            <person name="Simmons R."/>
            <person name="Seto K."/>
            <person name="Myers J."/>
            <person name="Bonds A."/>
            <person name="Quandt C.A."/>
            <person name="Barry K."/>
            <person name="Liu P."/>
            <person name="Grigoriev I."/>
            <person name="Longcore J.E."/>
            <person name="James T.Y."/>
        </authorList>
    </citation>
    <scope>NUCLEOTIDE SEQUENCE</scope>
    <source>
        <strain evidence="11">JEL0476</strain>
    </source>
</reference>
<sequence length="916" mass="102606">MSNLQKRKSKDVSEERSNSKKPKIITEDEKEITTDEAKLYDRQIRLWGMDTQKRFRNAKILIIGLSGLSTEVIKNLVLSGVGSLTLADHRNVVEEDLGSQFFLPKSDIGKNKAQAAKERIQNLNPMVKIDILTTNILKDIEKKNDILDGFSVVCLNSIPHNITVIANEICRKKGIQFWCSQISGYYGFFFADMGVHNFVEETKVEQEKVIKKSCETYKSIEQSLKKNFKGLTKKKLKRSISPTFFALITPLLFQQKHNSLPTEKDNEELIKLKEEFLLERGLEKDFCTDEHLITVARNFNKELSPVCAILGGIFSQEILKGISLKDLPTKNYVVLNGYDLNAFVMDLVGSSDDLCNDFNKFLILDANTKKSIPKPIKYLKIKYFPTEGKFKIIPFPGDHVIKFEGKIISNATFNPQDNLTLNNESKFSINDMKFQFFFPNNSTTNTDDFNNNIQYNQLKLNNLHLSSSPNSQKDLTSNINNSTRHKELIVDISSEPPKMKQSWIKLLRQVFYESGLELLKLKQIYEIALKLQPDLEEITSNGKQNSNKWKNAIRHTLSISPWFTKSGSGNGKFGYWCLSATAKLKMNQDSDADVYSTGNTSDVEASTQPIYPIPSSFYSSENLDSMKSSTISSPDNFNLVPVFGSGEVLGGNIDFGESDIVGKVSDCFSVGADSLSESGAVGAKEYEQYRVEIVNEDLCDDFSDECSSGSMEARKGDRSPFSLPSSANTTAPPSVRGRKPNLRIDTQSAAKAIKFNDIELWTPQTFNESCLSYINSRLQEGVTTEIGQQFTYPTPIDSEHNTPPYSPNPSSNLFTFSQQMFNQESVPGSPFLHGPLSHPPFPQTYTDFASAPLAASLQLNPIPHSPLISAPMSPLPMSPFLPFKNDSKSPLISPSMSPNPYMQKKKHSSALISTTN</sequence>
<keyword evidence="6 8" id="KW-0539">Nucleus</keyword>
<dbReference type="GO" id="GO:0005737">
    <property type="term" value="C:cytoplasm"/>
    <property type="evidence" value="ECO:0007669"/>
    <property type="project" value="TreeGrafter"/>
</dbReference>
<dbReference type="InterPro" id="IPR000594">
    <property type="entry name" value="ThiF_NAD_FAD-bd"/>
</dbReference>
<dbReference type="InterPro" id="IPR035985">
    <property type="entry name" value="Ubiquitin-activating_enz"/>
</dbReference>
<dbReference type="GO" id="GO:0031510">
    <property type="term" value="C:SUMO activating enzyme complex"/>
    <property type="evidence" value="ECO:0007669"/>
    <property type="project" value="TreeGrafter"/>
</dbReference>
<dbReference type="Gene3D" id="3.40.50.720">
    <property type="entry name" value="NAD(P)-binding Rossmann-like Domain"/>
    <property type="match status" value="1"/>
</dbReference>
<evidence type="ECO:0000256" key="1">
    <source>
        <dbReference type="ARBA" id="ARBA00004123"/>
    </source>
</evidence>
<dbReference type="PANTHER" id="PTHR10953:SF162">
    <property type="entry name" value="SUMO-ACTIVATING ENZYME SUBUNIT 1"/>
    <property type="match status" value="1"/>
</dbReference>
<dbReference type="InterPro" id="IPR030456">
    <property type="entry name" value="TF_fork_head_CS_2"/>
</dbReference>
<gene>
    <name evidence="11" type="primary">SAE1</name>
    <name evidence="11" type="ORF">HK099_008412</name>
</gene>
<evidence type="ECO:0000256" key="3">
    <source>
        <dbReference type="ARBA" id="ARBA00005673"/>
    </source>
</evidence>
<keyword evidence="5 8" id="KW-0238">DNA-binding</keyword>
<evidence type="ECO:0000256" key="5">
    <source>
        <dbReference type="ARBA" id="ARBA00023125"/>
    </source>
</evidence>
<dbReference type="Pfam" id="PF00250">
    <property type="entry name" value="Forkhead"/>
    <property type="match status" value="1"/>
</dbReference>
<dbReference type="SUPFAM" id="SSF46785">
    <property type="entry name" value="Winged helix' DNA-binding domain"/>
    <property type="match status" value="1"/>
</dbReference>
<dbReference type="PANTHER" id="PTHR10953">
    <property type="entry name" value="UBIQUITIN-ACTIVATING ENZYME E1"/>
    <property type="match status" value="1"/>
</dbReference>
<feature type="region of interest" description="Disordered" evidence="9">
    <location>
        <begin position="1"/>
        <end position="28"/>
    </location>
</feature>
<evidence type="ECO:0000256" key="9">
    <source>
        <dbReference type="SAM" id="MobiDB-lite"/>
    </source>
</evidence>
<dbReference type="SUPFAM" id="SSF69572">
    <property type="entry name" value="Activating enzymes of the ubiquitin-like proteins"/>
    <property type="match status" value="1"/>
</dbReference>
<accession>A0AAD5Y0A4</accession>
<dbReference type="GO" id="GO:0016925">
    <property type="term" value="P:protein sumoylation"/>
    <property type="evidence" value="ECO:0007669"/>
    <property type="project" value="TreeGrafter"/>
</dbReference>
<dbReference type="Gene3D" id="1.10.10.10">
    <property type="entry name" value="Winged helix-like DNA-binding domain superfamily/Winged helix DNA-binding domain"/>
    <property type="match status" value="1"/>
</dbReference>
<dbReference type="PRINTS" id="PR01849">
    <property type="entry name" value="UBIQUITINACT"/>
</dbReference>
<keyword evidence="4" id="KW-0833">Ubl conjugation pathway</keyword>
<evidence type="ECO:0000313" key="11">
    <source>
        <dbReference type="EMBL" id="KAJ3224462.1"/>
    </source>
</evidence>
<proteinExistence type="inferred from homology"/>
<dbReference type="EMBL" id="JADGJW010000092">
    <property type="protein sequence ID" value="KAJ3224462.1"/>
    <property type="molecule type" value="Genomic_DNA"/>
</dbReference>
<dbReference type="Proteomes" id="UP001211065">
    <property type="component" value="Unassembled WGS sequence"/>
</dbReference>
<feature type="region of interest" description="Disordered" evidence="9">
    <location>
        <begin position="888"/>
        <end position="916"/>
    </location>
</feature>
<evidence type="ECO:0000256" key="6">
    <source>
        <dbReference type="ARBA" id="ARBA00023242"/>
    </source>
</evidence>
<evidence type="ECO:0000313" key="12">
    <source>
        <dbReference type="Proteomes" id="UP001211065"/>
    </source>
</evidence>
<dbReference type="InterPro" id="IPR036390">
    <property type="entry name" value="WH_DNA-bd_sf"/>
</dbReference>
<keyword evidence="12" id="KW-1185">Reference proteome</keyword>
<protein>
    <recommendedName>
        <fullName evidence="7">Ubiquitin-like 1-activating enzyme E1A</fullName>
    </recommendedName>
</protein>
<dbReference type="GO" id="GO:0003700">
    <property type="term" value="F:DNA-binding transcription factor activity"/>
    <property type="evidence" value="ECO:0007669"/>
    <property type="project" value="InterPro"/>
</dbReference>
<name>A0AAD5Y0A4_9FUNG</name>
<dbReference type="InterPro" id="IPR000011">
    <property type="entry name" value="UBQ/SUMO-activ_enz_E1-like"/>
</dbReference>
<comment type="pathway">
    <text evidence="2">Protein modification; protein sumoylation.</text>
</comment>
<feature type="region of interest" description="Disordered" evidence="9">
    <location>
        <begin position="706"/>
        <end position="741"/>
    </location>
</feature>
<dbReference type="GO" id="GO:0043565">
    <property type="term" value="F:sequence-specific DNA binding"/>
    <property type="evidence" value="ECO:0007669"/>
    <property type="project" value="InterPro"/>
</dbReference>
<dbReference type="InterPro" id="IPR045886">
    <property type="entry name" value="ThiF/MoeB/HesA"/>
</dbReference>
<evidence type="ECO:0000256" key="4">
    <source>
        <dbReference type="ARBA" id="ARBA00022786"/>
    </source>
</evidence>
<comment type="subcellular location">
    <subcellularLocation>
        <location evidence="1 8">Nucleus</location>
    </subcellularLocation>
</comment>
<dbReference type="InterPro" id="IPR036388">
    <property type="entry name" value="WH-like_DNA-bd_sf"/>
</dbReference>
<feature type="domain" description="Fork-head" evidence="10">
    <location>
        <begin position="498"/>
        <end position="586"/>
    </location>
</feature>
<comment type="caution">
    <text evidence="11">The sequence shown here is derived from an EMBL/GenBank/DDBJ whole genome shotgun (WGS) entry which is preliminary data.</text>
</comment>
<dbReference type="AlphaFoldDB" id="A0AAD5Y0A4"/>
<comment type="similarity">
    <text evidence="3">Belongs to the ubiquitin-activating E1 family.</text>
</comment>
<evidence type="ECO:0000256" key="8">
    <source>
        <dbReference type="PROSITE-ProRule" id="PRU00089"/>
    </source>
</evidence>
<dbReference type="SMART" id="SM00339">
    <property type="entry name" value="FH"/>
    <property type="match status" value="1"/>
</dbReference>
<evidence type="ECO:0000256" key="7">
    <source>
        <dbReference type="ARBA" id="ARBA00044354"/>
    </source>
</evidence>
<dbReference type="Pfam" id="PF00899">
    <property type="entry name" value="ThiF"/>
    <property type="match status" value="1"/>
</dbReference>
<feature type="compositionally biased region" description="Polar residues" evidence="9">
    <location>
        <begin position="888"/>
        <end position="900"/>
    </location>
</feature>
<evidence type="ECO:0000259" key="10">
    <source>
        <dbReference type="PROSITE" id="PS50039"/>
    </source>
</evidence>
<dbReference type="PROSITE" id="PS00658">
    <property type="entry name" value="FORK_HEAD_2"/>
    <property type="match status" value="1"/>
</dbReference>